<evidence type="ECO:0000256" key="1">
    <source>
        <dbReference type="ARBA" id="ARBA00004388"/>
    </source>
</evidence>
<name>A0A451DCC0_9GAMM</name>
<evidence type="ECO:0000256" key="13">
    <source>
        <dbReference type="PIRSR" id="PIRSR639901-2"/>
    </source>
</evidence>
<dbReference type="AlphaFoldDB" id="A0A451DCC0"/>
<comment type="pathway">
    <text evidence="10">Glycolipid biosynthesis; KDO(2)-lipid A biosynthesis; KDO(2)-lipid A from CMP-3-deoxy-D-manno-octulosonate and lipid IV(A): step 1/4.</text>
</comment>
<proteinExistence type="inferred from homology"/>
<dbReference type="PANTHER" id="PTHR42755:SF1">
    <property type="entry name" value="3-DEOXY-D-MANNO-OCTULOSONIC ACID TRANSFERASE, MITOCHONDRIAL-RELATED"/>
    <property type="match status" value="1"/>
</dbReference>
<dbReference type="UniPathway" id="UPA00958"/>
<evidence type="ECO:0000259" key="15">
    <source>
        <dbReference type="Pfam" id="PF04413"/>
    </source>
</evidence>
<sequence>MLMLYTTLLYLLQPAIWLHLWIRGRKSSAYRTRWAERYGFCTGKVNKHGILLHAVSLGETVTAIPLIRELNHRYPHLPIVVTNMTPTGSAFAKGVLGTTVSHVYLPYDLPGVMKRFLNTVHPKLVIIMETEIWPNMITLLHTQKIPLIIANARLSEKSAKGYHIFGGFIATLLQKITLIAVQNHEDGKRFLKLGVKKSQLIVTGNLKFDMSIMPELAETAIRLRQRWIQHKRPIWIAASTHQGEEKIIIEAHCQLLKKFPDLLLIIAPRHPERCKTVCDLIQKKRLQHLVRSSQETPSLSTQVVIEDAVGELRLLYAIADMAFVGGSLIERGGHNPLEPAANAIPILMGPYTFNFTEICHDLKTAYGLITVTNTRSLYQEISTLLTNLDYRLHCGQQAWYVLNKNKGALESLLHILEPYLIKSKY</sequence>
<keyword evidence="14" id="KW-0448">Lipopolysaccharide biosynthesis</keyword>
<feature type="active site" description="Proton acceptor" evidence="12">
    <location>
        <position position="59"/>
    </location>
</feature>
<evidence type="ECO:0000256" key="14">
    <source>
        <dbReference type="RuleBase" id="RU365103"/>
    </source>
</evidence>
<evidence type="ECO:0000256" key="12">
    <source>
        <dbReference type="PIRSR" id="PIRSR639901-1"/>
    </source>
</evidence>
<gene>
    <name evidence="16" type="primary">waaA</name>
    <name evidence="16" type="ORF">ERCILAFE3058_156</name>
</gene>
<keyword evidence="14" id="KW-0472">Membrane</keyword>
<dbReference type="Gene3D" id="3.40.50.2000">
    <property type="entry name" value="Glycogen Phosphorylase B"/>
    <property type="match status" value="1"/>
</dbReference>
<keyword evidence="6" id="KW-0812">Transmembrane</keyword>
<comment type="pathway">
    <text evidence="11">Glycolipid biosynthesis; KDO(2)-lipid A biosynthesis; KDO(2)-lipid A from CMP-3-deoxy-D-manno-octulosonate and lipid IV(A): step 2/4.</text>
</comment>
<evidence type="ECO:0000256" key="9">
    <source>
        <dbReference type="ARBA" id="ARBA00059802"/>
    </source>
</evidence>
<evidence type="ECO:0000313" key="17">
    <source>
        <dbReference type="Proteomes" id="UP000294418"/>
    </source>
</evidence>
<keyword evidence="6" id="KW-0735">Signal-anchor</keyword>
<evidence type="ECO:0000256" key="5">
    <source>
        <dbReference type="ARBA" id="ARBA00022679"/>
    </source>
</evidence>
<dbReference type="InterPro" id="IPR007507">
    <property type="entry name" value="Glycos_transf_N"/>
</dbReference>
<organism evidence="16 17">
    <name type="scientific">Candidatus Erwinia haradaeae</name>
    <dbReference type="NCBI Taxonomy" id="1922217"/>
    <lineage>
        <taxon>Bacteria</taxon>
        <taxon>Pseudomonadati</taxon>
        <taxon>Pseudomonadota</taxon>
        <taxon>Gammaproteobacteria</taxon>
        <taxon>Enterobacterales</taxon>
        <taxon>Erwiniaceae</taxon>
        <taxon>Erwinia</taxon>
    </lineage>
</organism>
<feature type="domain" description="3-deoxy-D-manno-octulosonic-acid transferase N-terminal" evidence="15">
    <location>
        <begin position="33"/>
        <end position="210"/>
    </location>
</feature>
<feature type="site" description="Transition state stabilizer" evidence="13">
    <location>
        <position position="207"/>
    </location>
</feature>
<comment type="function">
    <text evidence="14">Involved in lipopolysaccharide (LPS) biosynthesis. Catalyzes the transfer of 3-deoxy-D-manno-octulosonate (Kdo) residue(s) from CMP-Kdo to lipid IV(A), the tetraacyldisaccharide-1,4'-bisphosphate precursor of lipid A.</text>
</comment>
<evidence type="ECO:0000256" key="10">
    <source>
        <dbReference type="ARBA" id="ARBA00060558"/>
    </source>
</evidence>
<comment type="pathway">
    <text evidence="2 14">Bacterial outer membrane biogenesis; LPS core biosynthesis.</text>
</comment>
<dbReference type="Pfam" id="PF04413">
    <property type="entry name" value="Glycos_transf_N"/>
    <property type="match status" value="1"/>
</dbReference>
<evidence type="ECO:0000256" key="8">
    <source>
        <dbReference type="ARBA" id="ARBA00049183"/>
    </source>
</evidence>
<comment type="function">
    <text evidence="9">Involved in lipopolysaccharide (LPS) biosynthesis. Catalyzes the transfer of two 3-deoxy-D-manno-octulosonate (Kdo) residues from CMP-Kdo to lipid IV(A), the tetraacyldisaccharide-1,4'-bisphosphate precursor of lipid A.</text>
</comment>
<dbReference type="GO" id="GO:0009245">
    <property type="term" value="P:lipid A biosynthetic process"/>
    <property type="evidence" value="ECO:0007669"/>
    <property type="project" value="TreeGrafter"/>
</dbReference>
<evidence type="ECO:0000256" key="11">
    <source>
        <dbReference type="ARBA" id="ARBA00060660"/>
    </source>
</evidence>
<feature type="site" description="Transition state stabilizer" evidence="13">
    <location>
        <position position="129"/>
    </location>
</feature>
<dbReference type="FunFam" id="3.40.50.11720:FF:000001">
    <property type="entry name" value="3-deoxy-D-manno-octulosonic acid transferase"/>
    <property type="match status" value="1"/>
</dbReference>
<evidence type="ECO:0000256" key="7">
    <source>
        <dbReference type="ARBA" id="ARBA00034401"/>
    </source>
</evidence>
<dbReference type="OrthoDB" id="9789797at2"/>
<dbReference type="Gene3D" id="3.40.50.11720">
    <property type="entry name" value="3-Deoxy-D-manno-octulosonic-acid transferase, N-terminal domain"/>
    <property type="match status" value="1"/>
</dbReference>
<evidence type="ECO:0000313" key="16">
    <source>
        <dbReference type="EMBL" id="VFP84051.1"/>
    </source>
</evidence>
<dbReference type="PANTHER" id="PTHR42755">
    <property type="entry name" value="3-DEOXY-MANNO-OCTULOSONATE CYTIDYLYLTRANSFERASE"/>
    <property type="match status" value="1"/>
</dbReference>
<comment type="catalytic activity">
    <reaction evidence="8 14">
        <text>lipid IVA (E. coli) + CMP-3-deoxy-beta-D-manno-octulosonate = alpha-Kdo-(2-&gt;6)-lipid IVA (E. coli) + CMP + H(+)</text>
        <dbReference type="Rhea" id="RHEA:28066"/>
        <dbReference type="ChEBI" id="CHEBI:15378"/>
        <dbReference type="ChEBI" id="CHEBI:58603"/>
        <dbReference type="ChEBI" id="CHEBI:60364"/>
        <dbReference type="ChEBI" id="CHEBI:60377"/>
        <dbReference type="ChEBI" id="CHEBI:85987"/>
        <dbReference type="EC" id="2.4.99.12"/>
    </reaction>
</comment>
<comment type="catalytic activity">
    <reaction evidence="7">
        <text>alpha-Kdo-(2-&gt;6)-lipid IVA (E. coli) + CMP-3-deoxy-beta-D-manno-octulosonate = alpha-Kdo-(2-&gt;4)-alpha-Kdo-(2-&gt;6)-lipid IVA (E. coli) + CMP + H(+)</text>
        <dbReference type="Rhea" id="RHEA:28062"/>
        <dbReference type="ChEBI" id="CHEBI:15378"/>
        <dbReference type="ChEBI" id="CHEBI:60364"/>
        <dbReference type="ChEBI" id="CHEBI:60365"/>
        <dbReference type="ChEBI" id="CHEBI:60377"/>
        <dbReference type="ChEBI" id="CHEBI:85987"/>
        <dbReference type="EC" id="2.4.99.13"/>
    </reaction>
</comment>
<dbReference type="InterPro" id="IPR038107">
    <property type="entry name" value="Glycos_transf_N_sf"/>
</dbReference>
<dbReference type="Proteomes" id="UP000294418">
    <property type="component" value="Chromosome"/>
</dbReference>
<dbReference type="EC" id="2.4.99.12" evidence="14"/>
<evidence type="ECO:0000256" key="2">
    <source>
        <dbReference type="ARBA" id="ARBA00004713"/>
    </source>
</evidence>
<dbReference type="InterPro" id="IPR039901">
    <property type="entry name" value="Kdotransferase"/>
</dbReference>
<dbReference type="NCBIfam" id="NF004388">
    <property type="entry name" value="PRK05749.1-4"/>
    <property type="match status" value="1"/>
</dbReference>
<keyword evidence="16" id="KW-0328">Glycosyltransferase</keyword>
<keyword evidence="14" id="KW-1003">Cell membrane</keyword>
<dbReference type="GO" id="GO:0043842">
    <property type="term" value="F:Kdo transferase activity"/>
    <property type="evidence" value="ECO:0007669"/>
    <property type="project" value="UniProtKB-EC"/>
</dbReference>
<dbReference type="NCBIfam" id="NF004385">
    <property type="entry name" value="PRK05749.1-1"/>
    <property type="match status" value="1"/>
</dbReference>
<dbReference type="EMBL" id="LR217720">
    <property type="protein sequence ID" value="VFP84051.1"/>
    <property type="molecule type" value="Genomic_DNA"/>
</dbReference>
<protein>
    <recommendedName>
        <fullName evidence="4 14">3-deoxy-D-manno-octulosonic acid transferase</fullName>
        <shortName evidence="14">Kdo transferase</shortName>
        <ecNumber evidence="14">2.4.99.12</ecNumber>
    </recommendedName>
    <alternativeName>
        <fullName evidence="14">Lipid IV(A) 3-deoxy-D-manno-octulosonic acid transferase</fullName>
    </alternativeName>
</protein>
<keyword evidence="5 14" id="KW-0808">Transferase</keyword>
<evidence type="ECO:0000256" key="4">
    <source>
        <dbReference type="ARBA" id="ARBA00019077"/>
    </source>
</evidence>
<evidence type="ECO:0000256" key="3">
    <source>
        <dbReference type="ARBA" id="ARBA00006380"/>
    </source>
</evidence>
<dbReference type="FunFam" id="3.40.50.2000:FF:000032">
    <property type="entry name" value="3-deoxy-D-manno-octulosonic acid transferase"/>
    <property type="match status" value="1"/>
</dbReference>
<dbReference type="GO" id="GO:0009244">
    <property type="term" value="P:lipopolysaccharide core region biosynthetic process"/>
    <property type="evidence" value="ECO:0007669"/>
    <property type="project" value="UniProtKB-UniRule"/>
</dbReference>
<reference evidence="16 17" key="1">
    <citation type="submission" date="2019-02" db="EMBL/GenBank/DDBJ databases">
        <authorList>
            <person name="Manzano-Marin A."/>
            <person name="Manzano-Marin A."/>
        </authorList>
    </citation>
    <scope>NUCLEOTIDE SEQUENCE [LARGE SCALE GENOMIC DNA]</scope>
    <source>
        <strain evidence="16 17">ErCilaricifoliae</strain>
    </source>
</reference>
<dbReference type="SUPFAM" id="SSF53756">
    <property type="entry name" value="UDP-Glycosyltransferase/glycogen phosphorylase"/>
    <property type="match status" value="1"/>
</dbReference>
<dbReference type="GO" id="GO:0005886">
    <property type="term" value="C:plasma membrane"/>
    <property type="evidence" value="ECO:0007669"/>
    <property type="project" value="UniProtKB-SubCell"/>
</dbReference>
<accession>A0A451DCC0</accession>
<comment type="subcellular location">
    <subcellularLocation>
        <location evidence="1">Cell inner membrane</location>
        <topology evidence="1">Single-pass membrane protein</topology>
        <orientation evidence="1">Cytoplasmic side</orientation>
    </subcellularLocation>
    <subcellularLocation>
        <location evidence="14">Cell membrane</location>
    </subcellularLocation>
</comment>
<comment type="similarity">
    <text evidence="3">Belongs to the glycosyltransferase group 1 family. Glycosyltransferase 30 subfamily.</text>
</comment>
<evidence type="ECO:0000256" key="6">
    <source>
        <dbReference type="ARBA" id="ARBA00022968"/>
    </source>
</evidence>